<keyword evidence="1" id="KW-0472">Membrane</keyword>
<protein>
    <submittedName>
        <fullName evidence="2">Uncharacterized protein</fullName>
    </submittedName>
</protein>
<evidence type="ECO:0000313" key="2">
    <source>
        <dbReference type="EMBL" id="NRD24610.1"/>
    </source>
</evidence>
<proteinExistence type="predicted"/>
<dbReference type="Proteomes" id="UP000805085">
    <property type="component" value="Unassembled WGS sequence"/>
</dbReference>
<sequence length="365" mass="41688">MNLVFSIVLSIHGFIHLMGFAKPFKIVEISQLSQSISKPMGLIWLISCMLFLITVFELITNRTWFYMALIAAFISQVLIILHWEDAKYGSVINVIILLVSFSALMTNRFNKMVVQENRQILKSITVNNRTIIANKDIEHLPPIVQKWMINSGVIGNQKVFSVWLQQIGTMRIKPNGNWMPFKAKQNFNVEEPAFVWQTKIEVIPLIQMIGRDKLVNGNGEMLIKLAGLLPVVNESKNSKINQGAMVRYLAEICWFPSAALNEYITWNYIDESSVKATLTYKDQSVSGVFSFSTTGDFVSFTANRFYGGDIKSTKEVWFVEAISYKMFDGVRLPNKSKVTWKLPEGDFNWLNVEITDIKYNLPIAD</sequence>
<organism evidence="2 3">
    <name type="scientific">Winogradskyella litoriviva</name>
    <dbReference type="NCBI Taxonomy" id="1220182"/>
    <lineage>
        <taxon>Bacteria</taxon>
        <taxon>Pseudomonadati</taxon>
        <taxon>Bacteroidota</taxon>
        <taxon>Flavobacteriia</taxon>
        <taxon>Flavobacteriales</taxon>
        <taxon>Flavobacteriaceae</taxon>
        <taxon>Winogradskyella</taxon>
    </lineage>
</organism>
<feature type="transmembrane region" description="Helical" evidence="1">
    <location>
        <begin position="39"/>
        <end position="59"/>
    </location>
</feature>
<dbReference type="EMBL" id="JABRWQ010000007">
    <property type="protein sequence ID" value="NRD24610.1"/>
    <property type="molecule type" value="Genomic_DNA"/>
</dbReference>
<name>A0ABX2E8Q9_9FLAO</name>
<evidence type="ECO:0000256" key="1">
    <source>
        <dbReference type="SAM" id="Phobius"/>
    </source>
</evidence>
<comment type="caution">
    <text evidence="2">The sequence shown here is derived from an EMBL/GenBank/DDBJ whole genome shotgun (WGS) entry which is preliminary data.</text>
</comment>
<accession>A0ABX2E8Q9</accession>
<dbReference type="RefSeq" id="WP_173302260.1">
    <property type="nucleotide sequence ID" value="NZ_JABRWQ010000007.1"/>
</dbReference>
<reference evidence="2 3" key="1">
    <citation type="journal article" date="2015" name="Int. J. Syst. Evol. Microbiol.">
        <title>Winogradskyella litoriviva sp. nov., isolated from coastal seawater.</title>
        <authorList>
            <person name="Nedashkovskaya O.I."/>
            <person name="Kukhlevskiy A.D."/>
            <person name="Zhukova N.V."/>
            <person name="Kim S.J."/>
            <person name="Rhee S.K."/>
            <person name="Mikhailov V.V."/>
        </authorList>
    </citation>
    <scope>NUCLEOTIDE SEQUENCE [LARGE SCALE GENOMIC DNA]</scope>
    <source>
        <strain evidence="2 3">KMM6491</strain>
    </source>
</reference>
<keyword evidence="1" id="KW-1133">Transmembrane helix</keyword>
<dbReference type="InterPro" id="IPR054213">
    <property type="entry name" value="DUF6920"/>
</dbReference>
<gene>
    <name evidence="2" type="ORF">HNV10_15255</name>
</gene>
<keyword evidence="3" id="KW-1185">Reference proteome</keyword>
<dbReference type="Pfam" id="PF21900">
    <property type="entry name" value="DUF6920"/>
    <property type="match status" value="1"/>
</dbReference>
<feature type="transmembrane region" description="Helical" evidence="1">
    <location>
        <begin position="89"/>
        <end position="109"/>
    </location>
</feature>
<evidence type="ECO:0000313" key="3">
    <source>
        <dbReference type="Proteomes" id="UP000805085"/>
    </source>
</evidence>
<feature type="transmembrane region" description="Helical" evidence="1">
    <location>
        <begin position="64"/>
        <end position="83"/>
    </location>
</feature>
<keyword evidence="1" id="KW-0812">Transmembrane</keyword>